<dbReference type="Pfam" id="PF02661">
    <property type="entry name" value="Fic"/>
    <property type="match status" value="1"/>
</dbReference>
<feature type="domain" description="Fido" evidence="1">
    <location>
        <begin position="403"/>
        <end position="553"/>
    </location>
</feature>
<dbReference type="Gene3D" id="1.10.3290.10">
    <property type="entry name" value="Fido-like domain"/>
    <property type="match status" value="1"/>
</dbReference>
<dbReference type="PROSITE" id="PS51459">
    <property type="entry name" value="FIDO"/>
    <property type="match status" value="1"/>
</dbReference>
<evidence type="ECO:0000259" key="1">
    <source>
        <dbReference type="PROSITE" id="PS51459"/>
    </source>
</evidence>
<dbReference type="InterPro" id="IPR003812">
    <property type="entry name" value="Fido"/>
</dbReference>
<dbReference type="PANTHER" id="PTHR13504:SF38">
    <property type="entry name" value="FIDO DOMAIN-CONTAINING PROTEIN"/>
    <property type="match status" value="1"/>
</dbReference>
<evidence type="ECO:0000313" key="2">
    <source>
        <dbReference type="EMBL" id="MBP0447729.1"/>
    </source>
</evidence>
<name>A0ABS4ANB7_9PROT</name>
<dbReference type="Proteomes" id="UP000681594">
    <property type="component" value="Unassembled WGS sequence"/>
</dbReference>
<accession>A0ABS4ANB7</accession>
<dbReference type="SUPFAM" id="SSF140931">
    <property type="entry name" value="Fic-like"/>
    <property type="match status" value="1"/>
</dbReference>
<dbReference type="InterPro" id="IPR036597">
    <property type="entry name" value="Fido-like_dom_sf"/>
</dbReference>
<reference evidence="2 3" key="1">
    <citation type="submission" date="2021-03" db="EMBL/GenBank/DDBJ databases">
        <authorList>
            <person name="So Y."/>
        </authorList>
    </citation>
    <scope>NUCLEOTIDE SEQUENCE [LARGE SCALE GENOMIC DNA]</scope>
    <source>
        <strain evidence="2 3">SSH11</strain>
    </source>
</reference>
<dbReference type="RefSeq" id="WP_209381995.1">
    <property type="nucleotide sequence ID" value="NZ_JAGIZB010000053.1"/>
</dbReference>
<dbReference type="EMBL" id="JAGIZB010000053">
    <property type="protein sequence ID" value="MBP0447729.1"/>
    <property type="molecule type" value="Genomic_DNA"/>
</dbReference>
<dbReference type="InterPro" id="IPR040198">
    <property type="entry name" value="Fido_containing"/>
</dbReference>
<comment type="caution">
    <text evidence="2">The sequence shown here is derived from an EMBL/GenBank/DDBJ whole genome shotgun (WGS) entry which is preliminary data.</text>
</comment>
<keyword evidence="3" id="KW-1185">Reference proteome</keyword>
<dbReference type="InterPro" id="IPR002514">
    <property type="entry name" value="Transposase_8"/>
</dbReference>
<dbReference type="InterPro" id="IPR010921">
    <property type="entry name" value="Trp_repressor/repl_initiator"/>
</dbReference>
<dbReference type="SUPFAM" id="SSF48295">
    <property type="entry name" value="TrpR-like"/>
    <property type="match status" value="1"/>
</dbReference>
<protein>
    <submittedName>
        <fullName evidence="2">Fic family protein</fullName>
    </submittedName>
</protein>
<dbReference type="Pfam" id="PF01527">
    <property type="entry name" value="HTH_Tnp_1"/>
    <property type="match status" value="1"/>
</dbReference>
<dbReference type="PANTHER" id="PTHR13504">
    <property type="entry name" value="FIDO DOMAIN-CONTAINING PROTEIN DDB_G0283145"/>
    <property type="match status" value="1"/>
</dbReference>
<evidence type="ECO:0000313" key="3">
    <source>
        <dbReference type="Proteomes" id="UP000681594"/>
    </source>
</evidence>
<organism evidence="2 3">
    <name type="scientific">Pararoseomonas baculiformis</name>
    <dbReference type="NCBI Taxonomy" id="2820812"/>
    <lineage>
        <taxon>Bacteria</taxon>
        <taxon>Pseudomonadati</taxon>
        <taxon>Pseudomonadota</taxon>
        <taxon>Alphaproteobacteria</taxon>
        <taxon>Acetobacterales</taxon>
        <taxon>Acetobacteraceae</taxon>
        <taxon>Pararoseomonas</taxon>
    </lineage>
</organism>
<proteinExistence type="predicted"/>
<sequence length="665" mass="73853">MEIISGVEWRRRWRIEDKLRILAEIDGGATLTDVARRYDVSRGLLWQWRDAQRRGRLTSERTTFVPIRLVPELAEPGTVEGSADLPVLPQPDVAAEGNRSVEIALPDGTVLHVAEDIGLVGRSYTHAPPVTKYPLFRIEAFLQSQFADAKRSSAMQPEFRTPRLFKERLIPDGARLVGYAALVQALRVDVPLRLVACVSSGSVRESRREAEELILFDRRYSPDDTVGGHLIFALRHEEPDLRVLKRIFDALPDEAVVEIVRAAPTGAWARRAWFLFEWLTERRLDVPDAAAGNYVDALDPAACFVAAPVNSPRHRVRDNLPGVPGFCPVIRRTPTLEAFAAQDLAERAAGIVRGADRRVLARAASFLLLADSQASFRIEGETPPRNRVERWGRAVLQAGERPLSVPELERLQSILLEDVRHIAVGLRTEGVFLGDRDAEGAPLPELIGARPVDLPGLMTAMVAANARMTAGGLDPVLQAAAVAYGFVTAHPFEDGNGRLHRFLIHHVLAERGFSPPGVLFPVSTAILAEIEAYGRLLRDRSAPLMDHIEWRPTQRGNVEVLNDTHDLYALFDATSFAEFLYGCVARTVEDDLPREIAEIEAYDCARRGIAGLFDMADQRVSLLIRLVRQNGGRLANGRRQKEFASLRDDEVEAVERVIATAYDNP</sequence>
<gene>
    <name evidence="2" type="ORF">J8J14_23540</name>
</gene>